<evidence type="ECO:0000256" key="8">
    <source>
        <dbReference type="ARBA" id="ARBA00035585"/>
    </source>
</evidence>
<evidence type="ECO:0000256" key="5">
    <source>
        <dbReference type="ARBA" id="ARBA00023136"/>
    </source>
</evidence>
<comment type="similarity">
    <text evidence="7 10">Belongs to the fluoride channel Fluc/FEX (TC 1.A.43) family.</text>
</comment>
<dbReference type="OrthoDB" id="9815830at2"/>
<dbReference type="AlphaFoldDB" id="A0A8X8I693"/>
<dbReference type="GO" id="GO:0034220">
    <property type="term" value="P:monoatomic ion transmembrane transport"/>
    <property type="evidence" value="ECO:0007669"/>
    <property type="project" value="UniProtKB-KW"/>
</dbReference>
<evidence type="ECO:0000256" key="2">
    <source>
        <dbReference type="ARBA" id="ARBA00022475"/>
    </source>
</evidence>
<reference evidence="11 12" key="1">
    <citation type="journal article" date="2020" name="Extremophiles">
        <title>Genomic analysis of Caldalkalibacillus thermarum TA2.A1 reveals aerobic alkaliphilic metabolism and evolutionary hallmarks linking alkaliphilic bacteria and plant life.</title>
        <authorList>
            <person name="de Jong S.I."/>
            <person name="van den Broek M.A."/>
            <person name="Merkel A.Y."/>
            <person name="de la Torre Cortes P."/>
            <person name="Kalamorz F."/>
            <person name="Cook G.M."/>
            <person name="van Loosdrecht M.C.M."/>
            <person name="McMillan D.G.G."/>
        </authorList>
    </citation>
    <scope>NUCLEOTIDE SEQUENCE [LARGE SCALE GENOMIC DNA]</scope>
    <source>
        <strain evidence="11 12">TA2.A1</strain>
    </source>
</reference>
<keyword evidence="4 10" id="KW-1133">Transmembrane helix</keyword>
<evidence type="ECO:0000256" key="10">
    <source>
        <dbReference type="RuleBase" id="RU004340"/>
    </source>
</evidence>
<keyword evidence="6" id="KW-0813">Transport</keyword>
<dbReference type="Proteomes" id="UP000825179">
    <property type="component" value="Chromosome"/>
</dbReference>
<comment type="subcellular location">
    <subcellularLocation>
        <location evidence="1">Cell membrane</location>
        <topology evidence="1">Multi-pass membrane protein</topology>
    </subcellularLocation>
</comment>
<evidence type="ECO:0000256" key="9">
    <source>
        <dbReference type="ARBA" id="ARBA00049940"/>
    </source>
</evidence>
<keyword evidence="12" id="KW-1185">Reference proteome</keyword>
<protein>
    <recommendedName>
        <fullName evidence="10">Fluoride-specific ion channel</fullName>
    </recommendedName>
</protein>
<proteinExistence type="inferred from homology"/>
<feature type="transmembrane region" description="Helical" evidence="10">
    <location>
        <begin position="63"/>
        <end position="87"/>
    </location>
</feature>
<accession>A0A8X8I693</accession>
<evidence type="ECO:0000256" key="6">
    <source>
        <dbReference type="ARBA" id="ARBA00023303"/>
    </source>
</evidence>
<evidence type="ECO:0000313" key="11">
    <source>
        <dbReference type="EMBL" id="QZT34497.1"/>
    </source>
</evidence>
<keyword evidence="3 10" id="KW-0812">Transmembrane</keyword>
<comment type="catalytic activity">
    <reaction evidence="8">
        <text>fluoride(in) = fluoride(out)</text>
        <dbReference type="Rhea" id="RHEA:76159"/>
        <dbReference type="ChEBI" id="CHEBI:17051"/>
    </reaction>
    <physiologicalReaction direction="left-to-right" evidence="8">
        <dbReference type="Rhea" id="RHEA:76160"/>
    </physiologicalReaction>
</comment>
<keyword evidence="5 10" id="KW-0472">Membrane</keyword>
<evidence type="ECO:0000256" key="4">
    <source>
        <dbReference type="ARBA" id="ARBA00022989"/>
    </source>
</evidence>
<comment type="caution">
    <text evidence="10">Lacks conserved residue(s) required for the propagation of feature annotation.</text>
</comment>
<keyword evidence="2" id="KW-1003">Cell membrane</keyword>
<dbReference type="EMBL" id="CP082237">
    <property type="protein sequence ID" value="QZT34497.1"/>
    <property type="molecule type" value="Genomic_DNA"/>
</dbReference>
<keyword evidence="6" id="KW-0406">Ion transport</keyword>
<dbReference type="Pfam" id="PF02537">
    <property type="entry name" value="CRCB"/>
    <property type="match status" value="1"/>
</dbReference>
<evidence type="ECO:0000313" key="12">
    <source>
        <dbReference type="Proteomes" id="UP000825179"/>
    </source>
</evidence>
<gene>
    <name evidence="11" type="ORF">HUR95_03705</name>
</gene>
<keyword evidence="6" id="KW-0407">Ion channel</keyword>
<dbReference type="KEGG" id="cthu:HUR95_03705"/>
<organism evidence="11 12">
    <name type="scientific">Caldalkalibacillus thermarum (strain TA2.A1)</name>
    <dbReference type="NCBI Taxonomy" id="986075"/>
    <lineage>
        <taxon>Bacteria</taxon>
        <taxon>Bacillati</taxon>
        <taxon>Bacillota</taxon>
        <taxon>Bacilli</taxon>
        <taxon>Bacillales</taxon>
        <taxon>Bacillaceae</taxon>
        <taxon>Caldalkalibacillus</taxon>
    </lineage>
</organism>
<dbReference type="GO" id="GO:0005886">
    <property type="term" value="C:plasma membrane"/>
    <property type="evidence" value="ECO:0007669"/>
    <property type="project" value="UniProtKB-SubCell"/>
</dbReference>
<comment type="function">
    <text evidence="9">Fluoride-specific ion channel. Important for reducing fluoride concentration in the cell, thus reducing its toxicity.</text>
</comment>
<dbReference type="RefSeq" id="WP_042382053.1">
    <property type="nucleotide sequence ID" value="NZ_AFCE01000097.1"/>
</dbReference>
<evidence type="ECO:0000256" key="7">
    <source>
        <dbReference type="ARBA" id="ARBA00035120"/>
    </source>
</evidence>
<sequence>MPQLSFYYSQQERAFHHRRGKKNDVREVRKDGHRKIIGAFTTFSTFKLESVNLFRRGEGKTSLLYMGMTYLLGIGAAWLGYLIHMLLFTL</sequence>
<dbReference type="InterPro" id="IPR003691">
    <property type="entry name" value="FluC"/>
</dbReference>
<name>A0A8X8I693_CALTT</name>
<evidence type="ECO:0000256" key="3">
    <source>
        <dbReference type="ARBA" id="ARBA00022692"/>
    </source>
</evidence>
<evidence type="ECO:0000256" key="1">
    <source>
        <dbReference type="ARBA" id="ARBA00004651"/>
    </source>
</evidence>